<evidence type="ECO:0000313" key="5">
    <source>
        <dbReference type="EMBL" id="HIU25676.1"/>
    </source>
</evidence>
<dbReference type="InterPro" id="IPR013328">
    <property type="entry name" value="6PGD_dom2"/>
</dbReference>
<gene>
    <name evidence="5" type="ORF">IAC50_04210</name>
</gene>
<dbReference type="Gene3D" id="3.40.50.720">
    <property type="entry name" value="NAD(P)-binding Rossmann-like Domain"/>
    <property type="match status" value="1"/>
</dbReference>
<dbReference type="GO" id="GO:0016491">
    <property type="term" value="F:oxidoreductase activity"/>
    <property type="evidence" value="ECO:0007669"/>
    <property type="project" value="UniProtKB-KW"/>
</dbReference>
<dbReference type="AlphaFoldDB" id="A0A9D1HZZ9"/>
<evidence type="ECO:0000259" key="4">
    <source>
        <dbReference type="Pfam" id="PF21761"/>
    </source>
</evidence>
<sequence>MKKITVVGCGVMGSSLINALMTAGFKVTIVDLDKSRAEAFIQRGADYAASLKEAADEDFILLNLPTHQIAASVIKNAPAEKLEGKILVDTTTSSPSEVKDMAAIAEDRKMIHLDAAIEVYPGDIGTPSGYIVYAGSRQAFDSTEPALKALGKAVYLGENIVGASVTDLAVLQVHFAAIAGLAEASAFCIKNGYPVEKFIDQTREILPIMLEGNLRSFAAELKDYDRNFEDASECTLNIEATATETILRAMKSDGVKTPCGDAVLKLFKDGIEHGFGSKNVCSVVNELI</sequence>
<dbReference type="Proteomes" id="UP000824090">
    <property type="component" value="Unassembled WGS sequence"/>
</dbReference>
<evidence type="ECO:0000256" key="2">
    <source>
        <dbReference type="ARBA" id="ARBA00023002"/>
    </source>
</evidence>
<feature type="domain" description="NADPH-dependent reductive aminase-like C-terminal" evidence="4">
    <location>
        <begin position="163"/>
        <end position="286"/>
    </location>
</feature>
<dbReference type="SUPFAM" id="SSF51735">
    <property type="entry name" value="NAD(P)-binding Rossmann-fold domains"/>
    <property type="match status" value="1"/>
</dbReference>
<organism evidence="5 6">
    <name type="scientific">Candidatus Allocopromorpha excrementigallinarum</name>
    <dbReference type="NCBI Taxonomy" id="2840742"/>
    <lineage>
        <taxon>Bacteria</taxon>
        <taxon>Bacillati</taxon>
        <taxon>Bacillota</taxon>
        <taxon>Clostridia</taxon>
        <taxon>Eubacteriales</taxon>
        <taxon>Eubacteriaceae</taxon>
        <taxon>Eubacteriaceae incertae sedis</taxon>
        <taxon>Candidatus Allocopromorpha</taxon>
    </lineage>
</organism>
<evidence type="ECO:0000259" key="3">
    <source>
        <dbReference type="Pfam" id="PF03446"/>
    </source>
</evidence>
<dbReference type="InterPro" id="IPR048666">
    <property type="entry name" value="RedAm-like_C"/>
</dbReference>
<dbReference type="InterPro" id="IPR006115">
    <property type="entry name" value="6PGDH_NADP-bd"/>
</dbReference>
<accession>A0A9D1HZZ9</accession>
<evidence type="ECO:0000256" key="1">
    <source>
        <dbReference type="ARBA" id="ARBA00009080"/>
    </source>
</evidence>
<dbReference type="InterPro" id="IPR015815">
    <property type="entry name" value="HIBADH-related"/>
</dbReference>
<proteinExistence type="inferred from homology"/>
<dbReference type="PANTHER" id="PTHR43060:SF15">
    <property type="entry name" value="3-HYDROXYISOBUTYRATE DEHYDROGENASE-LIKE 1, MITOCHONDRIAL-RELATED"/>
    <property type="match status" value="1"/>
</dbReference>
<comment type="caution">
    <text evidence="5">The sequence shown here is derived from an EMBL/GenBank/DDBJ whole genome shotgun (WGS) entry which is preliminary data.</text>
</comment>
<name>A0A9D1HZZ9_9FIRM</name>
<reference evidence="5" key="2">
    <citation type="journal article" date="2021" name="PeerJ">
        <title>Extensive microbial diversity within the chicken gut microbiome revealed by metagenomics and culture.</title>
        <authorList>
            <person name="Gilroy R."/>
            <person name="Ravi A."/>
            <person name="Getino M."/>
            <person name="Pursley I."/>
            <person name="Horton D.L."/>
            <person name="Alikhan N.F."/>
            <person name="Baker D."/>
            <person name="Gharbi K."/>
            <person name="Hall N."/>
            <person name="Watson M."/>
            <person name="Adriaenssens E.M."/>
            <person name="Foster-Nyarko E."/>
            <person name="Jarju S."/>
            <person name="Secka A."/>
            <person name="Antonio M."/>
            <person name="Oren A."/>
            <person name="Chaudhuri R.R."/>
            <person name="La Ragione R."/>
            <person name="Hildebrand F."/>
            <person name="Pallen M.J."/>
        </authorList>
    </citation>
    <scope>NUCLEOTIDE SEQUENCE</scope>
    <source>
        <strain evidence="5">ChiHcec3-6078</strain>
    </source>
</reference>
<dbReference type="Gene3D" id="1.10.1040.10">
    <property type="entry name" value="N-(1-d-carboxylethyl)-l-norvaline Dehydrogenase, domain 2"/>
    <property type="match status" value="1"/>
</dbReference>
<evidence type="ECO:0000313" key="6">
    <source>
        <dbReference type="Proteomes" id="UP000824090"/>
    </source>
</evidence>
<dbReference type="Pfam" id="PF03446">
    <property type="entry name" value="NAD_binding_2"/>
    <property type="match status" value="1"/>
</dbReference>
<dbReference type="PIRSF" id="PIRSF000103">
    <property type="entry name" value="HIBADH"/>
    <property type="match status" value="1"/>
</dbReference>
<comment type="similarity">
    <text evidence="1">Belongs to the HIBADH-related family.</text>
</comment>
<dbReference type="PANTHER" id="PTHR43060">
    <property type="entry name" value="3-HYDROXYISOBUTYRATE DEHYDROGENASE-LIKE 1, MITOCHONDRIAL-RELATED"/>
    <property type="match status" value="1"/>
</dbReference>
<feature type="domain" description="6-phosphogluconate dehydrogenase NADP-binding" evidence="3">
    <location>
        <begin position="3"/>
        <end position="155"/>
    </location>
</feature>
<reference evidence="5" key="1">
    <citation type="submission" date="2020-10" db="EMBL/GenBank/DDBJ databases">
        <authorList>
            <person name="Gilroy R."/>
        </authorList>
    </citation>
    <scope>NUCLEOTIDE SEQUENCE</scope>
    <source>
        <strain evidence="5">ChiHcec3-6078</strain>
    </source>
</reference>
<protein>
    <submittedName>
        <fullName evidence="5">NAD(P)-dependent oxidoreductase</fullName>
    </submittedName>
</protein>
<dbReference type="SMR" id="A0A9D1HZZ9"/>
<dbReference type="Pfam" id="PF21761">
    <property type="entry name" value="RedAm-like_C"/>
    <property type="match status" value="1"/>
</dbReference>
<dbReference type="GO" id="GO:0050661">
    <property type="term" value="F:NADP binding"/>
    <property type="evidence" value="ECO:0007669"/>
    <property type="project" value="InterPro"/>
</dbReference>
<keyword evidence="2" id="KW-0560">Oxidoreductase</keyword>
<dbReference type="EMBL" id="DVMP01000080">
    <property type="protein sequence ID" value="HIU25676.1"/>
    <property type="molecule type" value="Genomic_DNA"/>
</dbReference>
<dbReference type="InterPro" id="IPR036291">
    <property type="entry name" value="NAD(P)-bd_dom_sf"/>
</dbReference>